<name>A0AAV3YVS3_9GAST</name>
<dbReference type="Proteomes" id="UP000735302">
    <property type="component" value="Unassembled WGS sequence"/>
</dbReference>
<keyword evidence="2" id="KW-1185">Reference proteome</keyword>
<accession>A0AAV3YVS3</accession>
<evidence type="ECO:0000313" key="1">
    <source>
        <dbReference type="EMBL" id="GFN86485.1"/>
    </source>
</evidence>
<organism evidence="1 2">
    <name type="scientific">Plakobranchus ocellatus</name>
    <dbReference type="NCBI Taxonomy" id="259542"/>
    <lineage>
        <taxon>Eukaryota</taxon>
        <taxon>Metazoa</taxon>
        <taxon>Spiralia</taxon>
        <taxon>Lophotrochozoa</taxon>
        <taxon>Mollusca</taxon>
        <taxon>Gastropoda</taxon>
        <taxon>Heterobranchia</taxon>
        <taxon>Euthyneura</taxon>
        <taxon>Panpulmonata</taxon>
        <taxon>Sacoglossa</taxon>
        <taxon>Placobranchoidea</taxon>
        <taxon>Plakobranchidae</taxon>
        <taxon>Plakobranchus</taxon>
    </lineage>
</organism>
<protein>
    <submittedName>
        <fullName evidence="1">Uncharacterized protein</fullName>
    </submittedName>
</protein>
<sequence>MEERLNEDKRLNYTQKQAETFGRTNGADWRTVHPGCALLTFDGRGARQGKLDLTWLQVLQKSHFYGIRNFTEVAAI</sequence>
<gene>
    <name evidence="1" type="ORF">PoB_001299100</name>
</gene>
<evidence type="ECO:0000313" key="2">
    <source>
        <dbReference type="Proteomes" id="UP000735302"/>
    </source>
</evidence>
<proteinExistence type="predicted"/>
<dbReference type="EMBL" id="BLXT01001538">
    <property type="protein sequence ID" value="GFN86485.1"/>
    <property type="molecule type" value="Genomic_DNA"/>
</dbReference>
<comment type="caution">
    <text evidence="1">The sequence shown here is derived from an EMBL/GenBank/DDBJ whole genome shotgun (WGS) entry which is preliminary data.</text>
</comment>
<dbReference type="AlphaFoldDB" id="A0AAV3YVS3"/>
<reference evidence="1 2" key="1">
    <citation type="journal article" date="2021" name="Elife">
        <title>Chloroplast acquisition without the gene transfer in kleptoplastic sea slugs, Plakobranchus ocellatus.</title>
        <authorList>
            <person name="Maeda T."/>
            <person name="Takahashi S."/>
            <person name="Yoshida T."/>
            <person name="Shimamura S."/>
            <person name="Takaki Y."/>
            <person name="Nagai Y."/>
            <person name="Toyoda A."/>
            <person name="Suzuki Y."/>
            <person name="Arimoto A."/>
            <person name="Ishii H."/>
            <person name="Satoh N."/>
            <person name="Nishiyama T."/>
            <person name="Hasebe M."/>
            <person name="Maruyama T."/>
            <person name="Minagawa J."/>
            <person name="Obokata J."/>
            <person name="Shigenobu S."/>
        </authorList>
    </citation>
    <scope>NUCLEOTIDE SEQUENCE [LARGE SCALE GENOMIC DNA]</scope>
</reference>